<dbReference type="SUPFAM" id="SSF48371">
    <property type="entry name" value="ARM repeat"/>
    <property type="match status" value="1"/>
</dbReference>
<accession>D3BI19</accession>
<dbReference type="Proteomes" id="UP000001396">
    <property type="component" value="Unassembled WGS sequence"/>
</dbReference>
<dbReference type="InterPro" id="IPR039717">
    <property type="entry name" value="Hgh1"/>
</dbReference>
<organism evidence="6 7">
    <name type="scientific">Heterostelium pallidum (strain ATCC 26659 / Pp 5 / PN500)</name>
    <name type="common">Cellular slime mold</name>
    <name type="synonym">Polysphondylium pallidum</name>
    <dbReference type="NCBI Taxonomy" id="670386"/>
    <lineage>
        <taxon>Eukaryota</taxon>
        <taxon>Amoebozoa</taxon>
        <taxon>Evosea</taxon>
        <taxon>Eumycetozoa</taxon>
        <taxon>Dictyostelia</taxon>
        <taxon>Acytosteliales</taxon>
        <taxon>Acytosteliaceae</taxon>
        <taxon>Heterostelium</taxon>
    </lineage>
</organism>
<feature type="compositionally biased region" description="Acidic residues" evidence="3">
    <location>
        <begin position="347"/>
        <end position="359"/>
    </location>
</feature>
<dbReference type="GeneID" id="31363867"/>
<keyword evidence="7" id="KW-1185">Reference proteome</keyword>
<evidence type="ECO:0000313" key="7">
    <source>
        <dbReference type="Proteomes" id="UP000001396"/>
    </source>
</evidence>
<dbReference type="FunCoup" id="D3BI19">
    <property type="interactions" value="280"/>
</dbReference>
<sequence>MDQLTELVPFLQEQKPEIKILALQHIAGVSGEQPARDVLKKTNIINLLIRLIGDENQTINRLTLTTLINFCQDNDMLNDIVKRNIVPRLVDGTTDTKNKLREIYSILLSNITHTKEGCISLMQYGRELQGFYILKLSNLLTVSEGDEDILVSKKGAWVVNILLNITQIEEGRNIILNQENAIFKSLLPLIQHQSVVIRRGIVGIIRNCCFSETDHPYLLSESIDVLTKILLLIRGSDILTDEEMEGMNQLLHNKPEQASIEREQDKETRKMVIESLIFLTGTKESRAILRDKKTYPIIRNYHLTEKDETIGENIEKIVEMLIRDEEEEDTTAKENKVVEMDTKKDDDDNDASTIEIEEI</sequence>
<feature type="region of interest" description="Disordered" evidence="3">
    <location>
        <begin position="325"/>
        <end position="359"/>
    </location>
</feature>
<dbReference type="EMBL" id="ADBJ01000037">
    <property type="protein sequence ID" value="EFA78919.1"/>
    <property type="molecule type" value="Genomic_DNA"/>
</dbReference>
<dbReference type="OMA" id="MCILLTN"/>
<dbReference type="Pfam" id="PF04064">
    <property type="entry name" value="DUF384"/>
    <property type="match status" value="1"/>
</dbReference>
<proteinExistence type="inferred from homology"/>
<dbReference type="AlphaFoldDB" id="D3BI19"/>
<evidence type="ECO:0000256" key="3">
    <source>
        <dbReference type="SAM" id="MobiDB-lite"/>
    </source>
</evidence>
<dbReference type="STRING" id="670386.D3BI19"/>
<dbReference type="InterPro" id="IPR016024">
    <property type="entry name" value="ARM-type_fold"/>
</dbReference>
<gene>
    <name evidence="6" type="ORF">PPL_08387</name>
</gene>
<comment type="similarity">
    <text evidence="1">Belongs to the HGH1 family.</text>
</comment>
<dbReference type="InterPro" id="IPR011989">
    <property type="entry name" value="ARM-like"/>
</dbReference>
<feature type="compositionally biased region" description="Basic and acidic residues" evidence="3">
    <location>
        <begin position="330"/>
        <end position="346"/>
    </location>
</feature>
<feature type="domain" description="Protein HGH1 C-terminal" evidence="5">
    <location>
        <begin position="275"/>
        <end position="328"/>
    </location>
</feature>
<dbReference type="PANTHER" id="PTHR13387">
    <property type="entry name" value="PROTEIN HGH1 HOMOLOG"/>
    <property type="match status" value="1"/>
</dbReference>
<comment type="caution">
    <text evidence="6">The sequence shown here is derived from an EMBL/GenBank/DDBJ whole genome shotgun (WGS) entry which is preliminary data.</text>
</comment>
<dbReference type="InParanoid" id="D3BI19"/>
<dbReference type="Gene3D" id="1.25.10.10">
    <property type="entry name" value="Leucine-rich Repeat Variant"/>
    <property type="match status" value="2"/>
</dbReference>
<feature type="domain" description="Protein HGH1 N-terminal" evidence="4">
    <location>
        <begin position="93"/>
        <end position="270"/>
    </location>
</feature>
<reference evidence="6 7" key="1">
    <citation type="journal article" date="2011" name="Genome Res.">
        <title>Phylogeny-wide analysis of social amoeba genomes highlights ancient origins for complex intercellular communication.</title>
        <authorList>
            <person name="Heidel A.J."/>
            <person name="Lawal H.M."/>
            <person name="Felder M."/>
            <person name="Schilde C."/>
            <person name="Helps N.R."/>
            <person name="Tunggal B."/>
            <person name="Rivero F."/>
            <person name="John U."/>
            <person name="Schleicher M."/>
            <person name="Eichinger L."/>
            <person name="Platzer M."/>
            <person name="Noegel A.A."/>
            <person name="Schaap P."/>
            <person name="Gloeckner G."/>
        </authorList>
    </citation>
    <scope>NUCLEOTIDE SEQUENCE [LARGE SCALE GENOMIC DNA]</scope>
    <source>
        <strain evidence="7">ATCC 26659 / Pp 5 / PN500</strain>
    </source>
</reference>
<evidence type="ECO:0000259" key="5">
    <source>
        <dbReference type="Pfam" id="PF04064"/>
    </source>
</evidence>
<dbReference type="Pfam" id="PF04063">
    <property type="entry name" value="DUF383"/>
    <property type="match status" value="1"/>
</dbReference>
<evidence type="ECO:0000259" key="4">
    <source>
        <dbReference type="Pfam" id="PF04063"/>
    </source>
</evidence>
<protein>
    <recommendedName>
        <fullName evidence="2">Protein HGH1 homolog</fullName>
    </recommendedName>
</protein>
<dbReference type="RefSeq" id="XP_020431043.1">
    <property type="nucleotide sequence ID" value="XM_020579204.1"/>
</dbReference>
<dbReference type="InterPro" id="IPR007206">
    <property type="entry name" value="Protein_HGH1_C"/>
</dbReference>
<evidence type="ECO:0000313" key="6">
    <source>
        <dbReference type="EMBL" id="EFA78919.1"/>
    </source>
</evidence>
<evidence type="ECO:0000256" key="2">
    <source>
        <dbReference type="ARBA" id="ARBA00014076"/>
    </source>
</evidence>
<dbReference type="InterPro" id="IPR007205">
    <property type="entry name" value="Protein_HGH1_N"/>
</dbReference>
<evidence type="ECO:0000256" key="1">
    <source>
        <dbReference type="ARBA" id="ARBA00006712"/>
    </source>
</evidence>
<dbReference type="PANTHER" id="PTHR13387:SF9">
    <property type="entry name" value="PROTEIN HGH1 HOMOLOG"/>
    <property type="match status" value="1"/>
</dbReference>
<name>D3BI19_HETP5</name>